<evidence type="ECO:0000256" key="6">
    <source>
        <dbReference type="ARBA" id="ARBA00022723"/>
    </source>
</evidence>
<keyword evidence="9" id="KW-0408">Iron</keyword>
<feature type="binding site" evidence="9">
    <location>
        <position position="542"/>
    </location>
    <ligand>
        <name>Fe cation</name>
        <dbReference type="ChEBI" id="CHEBI:24875"/>
    </ligand>
</feature>
<dbReference type="AlphaFoldDB" id="A0A401FQK8"/>
<dbReference type="PANTHER" id="PTHR42958:SF2">
    <property type="entry name" value="UPTAKE HYDROGENASE LARGE SUBUNIT"/>
    <property type="match status" value="1"/>
</dbReference>
<feature type="binding site" evidence="9">
    <location>
        <position position="545"/>
    </location>
    <ligand>
        <name>Mg(2+)</name>
        <dbReference type="ChEBI" id="CHEBI:18420"/>
    </ligand>
</feature>
<reference evidence="12" key="1">
    <citation type="submission" date="2017-11" db="EMBL/GenBank/DDBJ databases">
        <authorList>
            <person name="Watanabe M."/>
            <person name="Kojima H."/>
        </authorList>
    </citation>
    <scope>NUCLEOTIDE SEQUENCE [LARGE SCALE GENOMIC DNA]</scope>
    <source>
        <strain evidence="12">Tokyo 01</strain>
    </source>
</reference>
<comment type="subunit">
    <text evidence="4">Heterodimer of a large and a small subunit.</text>
</comment>
<comment type="subcellular location">
    <subcellularLocation>
        <location evidence="2">Periplasm</location>
    </subcellularLocation>
</comment>
<comment type="cofactor">
    <cofactor evidence="1 9">
        <name>Ni(2+)</name>
        <dbReference type="ChEBI" id="CHEBI:49786"/>
    </cofactor>
</comment>
<evidence type="ECO:0000313" key="11">
    <source>
        <dbReference type="EMBL" id="GBC59145.1"/>
    </source>
</evidence>
<dbReference type="Gene3D" id="1.10.645.10">
    <property type="entry name" value="Cytochrome-c3 Hydrogenase, chain B"/>
    <property type="match status" value="1"/>
</dbReference>
<accession>A0A401FQK8</accession>
<feature type="binding site" evidence="9">
    <location>
        <position position="61"/>
    </location>
    <ligand>
        <name>Ni(2+)</name>
        <dbReference type="ChEBI" id="CHEBI:49786"/>
    </ligand>
</feature>
<dbReference type="GO" id="GO:0016151">
    <property type="term" value="F:nickel cation binding"/>
    <property type="evidence" value="ECO:0007669"/>
    <property type="project" value="InterPro"/>
</dbReference>
<keyword evidence="12" id="KW-1185">Reference proteome</keyword>
<dbReference type="PROSITE" id="PS00508">
    <property type="entry name" value="NI_HGENASE_L_2"/>
    <property type="match status" value="1"/>
</dbReference>
<keyword evidence="5 9" id="KW-0533">Nickel</keyword>
<feature type="binding site" evidence="9">
    <location>
        <position position="64"/>
    </location>
    <ligand>
        <name>Fe cation</name>
        <dbReference type="ChEBI" id="CHEBI:24875"/>
    </ligand>
</feature>
<dbReference type="InterPro" id="IPR029014">
    <property type="entry name" value="NiFe-Hase_large"/>
</dbReference>
<evidence type="ECO:0000256" key="8">
    <source>
        <dbReference type="ARBA" id="ARBA00023002"/>
    </source>
</evidence>
<feature type="binding site" evidence="9">
    <location>
        <position position="42"/>
    </location>
    <ligand>
        <name>Mg(2+)</name>
        <dbReference type="ChEBI" id="CHEBI:18420"/>
    </ligand>
</feature>
<comment type="similarity">
    <text evidence="3 10">Belongs to the [NiFe]/[NiFeSe] hydrogenase large subunit family.</text>
</comment>
<keyword evidence="8 10" id="KW-0560">Oxidoreductase</keyword>
<dbReference type="InterPro" id="IPR001501">
    <property type="entry name" value="Ni-dep_hyd_lsu"/>
</dbReference>
<dbReference type="GO" id="GO:0042597">
    <property type="term" value="C:periplasmic space"/>
    <property type="evidence" value="ECO:0007669"/>
    <property type="project" value="UniProtKB-SubCell"/>
</dbReference>
<dbReference type="PANTHER" id="PTHR42958">
    <property type="entry name" value="HYDROGENASE-2 LARGE CHAIN"/>
    <property type="match status" value="1"/>
</dbReference>
<gene>
    <name evidence="11" type="ORF">DENIS_0081</name>
</gene>
<feature type="binding site" evidence="9">
    <location>
        <position position="64"/>
    </location>
    <ligand>
        <name>Ni(2+)</name>
        <dbReference type="ChEBI" id="CHEBI:49786"/>
    </ligand>
</feature>
<proteinExistence type="inferred from homology"/>
<dbReference type="EMBL" id="BEXT01000001">
    <property type="protein sequence ID" value="GBC59145.1"/>
    <property type="molecule type" value="Genomic_DNA"/>
</dbReference>
<dbReference type="Pfam" id="PF00374">
    <property type="entry name" value="NiFeSe_Hases"/>
    <property type="match status" value="1"/>
</dbReference>
<dbReference type="GO" id="GO:0008901">
    <property type="term" value="F:ferredoxin hydrogenase activity"/>
    <property type="evidence" value="ECO:0007669"/>
    <property type="project" value="InterPro"/>
</dbReference>
<keyword evidence="7" id="KW-0574">Periplasm</keyword>
<evidence type="ECO:0000256" key="2">
    <source>
        <dbReference type="ARBA" id="ARBA00004418"/>
    </source>
</evidence>
<evidence type="ECO:0000256" key="1">
    <source>
        <dbReference type="ARBA" id="ARBA00001967"/>
    </source>
</evidence>
<dbReference type="Proteomes" id="UP000288096">
    <property type="component" value="Unassembled WGS sequence"/>
</dbReference>
<dbReference type="PROSITE" id="PS00507">
    <property type="entry name" value="NI_HGENASE_L_1"/>
    <property type="match status" value="1"/>
</dbReference>
<comment type="caution">
    <text evidence="11">The sequence shown here is derived from an EMBL/GenBank/DDBJ whole genome shotgun (WGS) entry which is preliminary data.</text>
</comment>
<name>A0A401FQK8_9BACT</name>
<dbReference type="FunFam" id="1.10.645.10:FF:000002">
    <property type="entry name" value="Hydrogenase 2 large subunit"/>
    <property type="match status" value="1"/>
</dbReference>
<evidence type="ECO:0000256" key="5">
    <source>
        <dbReference type="ARBA" id="ARBA00022596"/>
    </source>
</evidence>
<reference evidence="12" key="2">
    <citation type="submission" date="2019-01" db="EMBL/GenBank/DDBJ databases">
        <title>Genome sequence of Desulfonema ishimotonii strain Tokyo 01.</title>
        <authorList>
            <person name="Fukui M."/>
        </authorList>
    </citation>
    <scope>NUCLEOTIDE SEQUENCE [LARGE SCALE GENOMIC DNA]</scope>
    <source>
        <strain evidence="12">Tokyo 01</strain>
    </source>
</reference>
<evidence type="ECO:0000256" key="3">
    <source>
        <dbReference type="ARBA" id="ARBA00009292"/>
    </source>
</evidence>
<protein>
    <submittedName>
        <fullName evidence="11">Hydrogenase 2 large subunit</fullName>
    </submittedName>
</protein>
<evidence type="ECO:0000256" key="4">
    <source>
        <dbReference type="ARBA" id="ARBA00011771"/>
    </source>
</evidence>
<evidence type="ECO:0000256" key="9">
    <source>
        <dbReference type="PIRSR" id="PIRSR601501-1"/>
    </source>
</evidence>
<keyword evidence="9" id="KW-0460">Magnesium</keyword>
<keyword evidence="6 9" id="KW-0479">Metal-binding</keyword>
<comment type="cofactor">
    <cofactor evidence="9">
        <name>Fe cation</name>
        <dbReference type="ChEBI" id="CHEBI:24875"/>
    </cofactor>
</comment>
<dbReference type="RefSeq" id="WP_124326683.1">
    <property type="nucleotide sequence ID" value="NZ_BEXT01000001.1"/>
</dbReference>
<evidence type="ECO:0000256" key="7">
    <source>
        <dbReference type="ARBA" id="ARBA00022764"/>
    </source>
</evidence>
<sequence>MGKRIIVDPITRIEGHLRIEVEVEGGKVKNAWSSGQMFRGIEMILKGRDPRDAPHFVQRSCGVCTYTHALSSVRAVEAAVGVRIPDNARIIRNLLHGAQFQHDHIVHFYHLHALDWVDVISALKADPAKTAKISENISNAPWGGTAYYRDVQQRIRTFADSGQLGPFNNAYWGHPAYKLPPEENLMAVAHYLEALRLQAKAVKMHAIFGGKNPHLQSLAVGGITSVRDLVPDRIFQFLHIWKETQKFIRDVYIPDLLMVASFYKDWGAIGGTSNFLCWGDLPTGDKEPESLMLPRGIIKNRKIGDVKMAYQEKVAEHIRHAWYKKDEPRHPFEGKTEPLEEEVRYEPGGERKLFFGQTKTGKYSWLKAPRYEGEPCEVGPLARVLVAYGKGDKTFKAVVTDTLSKLNVPVDALFSTLGRTAARGLETLVIGNAMEGWIMELVENVRNGDTKTYESWKMPDKGMGYGLNDVARGALGHWIEIEDKKIKNYQYVVPSTWNLGPRCEAGKLGPVEQALIGTPVADPEKPVEVLRTVHSFDPCIACAVHMIDPDSNEVYKIRVV</sequence>
<dbReference type="OrthoDB" id="9761717at2"/>
<dbReference type="SUPFAM" id="SSF56762">
    <property type="entry name" value="HydB/Nqo4-like"/>
    <property type="match status" value="1"/>
</dbReference>
<dbReference type="InterPro" id="IPR050867">
    <property type="entry name" value="NiFe/NiFeSe_hydrgnase_LSU"/>
</dbReference>
<dbReference type="InterPro" id="IPR018194">
    <property type="entry name" value="Ni-dep_hyd_lsu_Ni_BS"/>
</dbReference>
<organism evidence="11 12">
    <name type="scientific">Desulfonema ishimotonii</name>
    <dbReference type="NCBI Taxonomy" id="45657"/>
    <lineage>
        <taxon>Bacteria</taxon>
        <taxon>Pseudomonadati</taxon>
        <taxon>Thermodesulfobacteriota</taxon>
        <taxon>Desulfobacteria</taxon>
        <taxon>Desulfobacterales</taxon>
        <taxon>Desulfococcaceae</taxon>
        <taxon>Desulfonema</taxon>
    </lineage>
</organism>
<evidence type="ECO:0000256" key="10">
    <source>
        <dbReference type="RuleBase" id="RU003896"/>
    </source>
</evidence>
<feature type="binding site" evidence="9">
    <location>
        <position position="539"/>
    </location>
    <ligand>
        <name>Ni(2+)</name>
        <dbReference type="ChEBI" id="CHEBI:49786"/>
    </ligand>
</feature>
<evidence type="ECO:0000313" key="12">
    <source>
        <dbReference type="Proteomes" id="UP000288096"/>
    </source>
</evidence>